<dbReference type="Proteomes" id="UP000499080">
    <property type="component" value="Unassembled WGS sequence"/>
</dbReference>
<dbReference type="AlphaFoldDB" id="A0A4Y2TI38"/>
<dbReference type="EMBL" id="BGPR01028489">
    <property type="protein sequence ID" value="GBN99670.1"/>
    <property type="molecule type" value="Genomic_DNA"/>
</dbReference>
<keyword evidence="2" id="KW-1185">Reference proteome</keyword>
<sequence>MFRRHANTVTQQRNELDRRNVAYSFITTVLPTTRKTLNRVASSRRVEEKRETGIKSTAIFGKPSALRYARNSFSTEVQNEMRLSPSAPNEIQPFPSPPKCSGIARFHNDRHRHIWCQRFFSWRWDSTRVSQKVSCTASENKTGSKFYKKRHMYIKVPYKIYFST</sequence>
<evidence type="ECO:0000313" key="2">
    <source>
        <dbReference type="Proteomes" id="UP000499080"/>
    </source>
</evidence>
<accession>A0A4Y2TI38</accession>
<comment type="caution">
    <text evidence="1">The sequence shown here is derived from an EMBL/GenBank/DDBJ whole genome shotgun (WGS) entry which is preliminary data.</text>
</comment>
<name>A0A4Y2TI38_ARAVE</name>
<protein>
    <submittedName>
        <fullName evidence="1">Uncharacterized protein</fullName>
    </submittedName>
</protein>
<evidence type="ECO:0000313" key="1">
    <source>
        <dbReference type="EMBL" id="GBN99670.1"/>
    </source>
</evidence>
<organism evidence="1 2">
    <name type="scientific">Araneus ventricosus</name>
    <name type="common">Orbweaver spider</name>
    <name type="synonym">Epeira ventricosa</name>
    <dbReference type="NCBI Taxonomy" id="182803"/>
    <lineage>
        <taxon>Eukaryota</taxon>
        <taxon>Metazoa</taxon>
        <taxon>Ecdysozoa</taxon>
        <taxon>Arthropoda</taxon>
        <taxon>Chelicerata</taxon>
        <taxon>Arachnida</taxon>
        <taxon>Araneae</taxon>
        <taxon>Araneomorphae</taxon>
        <taxon>Entelegynae</taxon>
        <taxon>Araneoidea</taxon>
        <taxon>Araneidae</taxon>
        <taxon>Araneus</taxon>
    </lineage>
</organism>
<reference evidence="1 2" key="1">
    <citation type="journal article" date="2019" name="Sci. Rep.">
        <title>Orb-weaving spider Araneus ventricosus genome elucidates the spidroin gene catalogue.</title>
        <authorList>
            <person name="Kono N."/>
            <person name="Nakamura H."/>
            <person name="Ohtoshi R."/>
            <person name="Moran D.A.P."/>
            <person name="Shinohara A."/>
            <person name="Yoshida Y."/>
            <person name="Fujiwara M."/>
            <person name="Mori M."/>
            <person name="Tomita M."/>
            <person name="Arakawa K."/>
        </authorList>
    </citation>
    <scope>NUCLEOTIDE SEQUENCE [LARGE SCALE GENOMIC DNA]</scope>
</reference>
<gene>
    <name evidence="1" type="ORF">AVEN_127132_1</name>
</gene>
<proteinExistence type="predicted"/>